<dbReference type="AlphaFoldDB" id="A0A4U6QMR3"/>
<proteinExistence type="predicted"/>
<dbReference type="SUPFAM" id="SSF55874">
    <property type="entry name" value="ATPase domain of HSP90 chaperone/DNA topoisomerase II/histidine kinase"/>
    <property type="match status" value="1"/>
</dbReference>
<accession>A0A4U6QMR3</accession>
<comment type="caution">
    <text evidence="1">The sequence shown here is derived from an EMBL/GenBank/DDBJ whole genome shotgun (WGS) entry which is preliminary data.</text>
</comment>
<evidence type="ECO:0000313" key="1">
    <source>
        <dbReference type="EMBL" id="TKV61934.1"/>
    </source>
</evidence>
<dbReference type="EMBL" id="SZZH01000001">
    <property type="protein sequence ID" value="TKV61934.1"/>
    <property type="molecule type" value="Genomic_DNA"/>
</dbReference>
<protein>
    <recommendedName>
        <fullName evidence="3">ATP-binding protein</fullName>
    </recommendedName>
</protein>
<dbReference type="InterPro" id="IPR036890">
    <property type="entry name" value="HATPase_C_sf"/>
</dbReference>
<dbReference type="Proteomes" id="UP000306985">
    <property type="component" value="Unassembled WGS sequence"/>
</dbReference>
<name>A0A4U6QMR3_9ACTN</name>
<sequence length="1045" mass="109394">MTDPADPFGTEALRSAVLDSWARSPARFREDANAEESLALGGYAGRVLVELVANAVDAAVEAGVPARVRVAFVAGTDAAPELRVADNGIGLTPAAVAGLASLRASGKRDTAVTVGHFGVGFTAVLSVADRAAVVSRSGTVVFDGARTAAAVADLQNATLDGEVSRRSGTVPVLRLPWSVSGVEPPPDGFTTEVRLPLRPAARADVERLVADPRTVDDLFWALAELDEITIDGVTSHRRREDDGTVTLLTDGAAARRFRVVERTGVADPELLADRPVEERARRRWWVRWIQPLPEHETADRYDDLGTFPTARGSNGPTTAGDPWVADTVGAPTPTDEPLSLPAGLIGTFPVDDTRRRLAPGALTDHLLSAAVDGYVELLAATEPGDRWRLLPTAGFPVGPIDGRLREGIVAAAAAAPLLLTATGDEVTADRACLLPGITPRAAELLGQALPGLLAPPPVAALPVLRALGVRTTDLSAASGALAGIDRPPAFWGEVYRELAAGDRPDGEALADLPVPLLGAAGRPSRRAIGPRGLLLLPADAGVQERAAVRRLVAVVPGLRIVDPEASAPLLERLGARAATPSAVLADPAVAAAVDELAADPESSDDLVDDLEAGGGPRPALTRAVLDLVVAGADVPAPLVGRLVLTDADDDWARADELHVPGSPLASVVRPDDLVPVHPDWSDRYPATVLTAVGVRDGFAVVEVTDPVTDDLSLPDLDEWLDRHPGPPSAITAVLDLDLVDEDRWPRALALLAADPAARGAVRPGPDGPSYPGWWLGEFAVLQGAPLRSFRLPAAHDLEGLYDVLPLALDAEFARACGVRTGLADAAEDPQELLDRFTDARRVVAPVLVRPVTDVLVDRILVALQRDLFDTGDGLRMPDGVRTLAGTVVDADDAVVLDAPWWAQVLAADTVIPGGVDPRRTAEAWDLPCATQEYGAQVQTGAAPTDAAWVEAARARLTRAAAALGAGLDVSREVLLFSDLRVAVDGAPAVAVRWWVEPGSGRLWCDGSAEAAGRAIAWRAGRWPDRQLAVAAAQDSTLAVLEAALD</sequence>
<gene>
    <name evidence="1" type="ORF">FDO65_10505</name>
</gene>
<evidence type="ECO:0008006" key="3">
    <source>
        <dbReference type="Google" id="ProtNLM"/>
    </source>
</evidence>
<evidence type="ECO:0000313" key="2">
    <source>
        <dbReference type="Proteomes" id="UP000306985"/>
    </source>
</evidence>
<dbReference type="NCBIfam" id="NF047352">
    <property type="entry name" value="P_loop_sacsin"/>
    <property type="match status" value="1"/>
</dbReference>
<dbReference type="Pfam" id="PF13589">
    <property type="entry name" value="HATPase_c_3"/>
    <property type="match status" value="1"/>
</dbReference>
<dbReference type="RefSeq" id="WP_137449239.1">
    <property type="nucleotide sequence ID" value="NZ_SZZH01000001.1"/>
</dbReference>
<organism evidence="1 2">
    <name type="scientific">Nakamurella flava</name>
    <dbReference type="NCBI Taxonomy" id="2576308"/>
    <lineage>
        <taxon>Bacteria</taxon>
        <taxon>Bacillati</taxon>
        <taxon>Actinomycetota</taxon>
        <taxon>Actinomycetes</taxon>
        <taxon>Nakamurellales</taxon>
        <taxon>Nakamurellaceae</taxon>
        <taxon>Nakamurella</taxon>
    </lineage>
</organism>
<keyword evidence="2" id="KW-1185">Reference proteome</keyword>
<dbReference type="OrthoDB" id="3201966at2"/>
<reference evidence="1 2" key="1">
    <citation type="submission" date="2019-05" db="EMBL/GenBank/DDBJ databases">
        <title>Nakamurella sp. N5BH11, whole genome shotgun sequence.</title>
        <authorList>
            <person name="Tuo L."/>
        </authorList>
    </citation>
    <scope>NUCLEOTIDE SEQUENCE [LARGE SCALE GENOMIC DNA]</scope>
    <source>
        <strain evidence="1 2">N5BH11</strain>
    </source>
</reference>
<dbReference type="Gene3D" id="3.30.565.10">
    <property type="entry name" value="Histidine kinase-like ATPase, C-terminal domain"/>
    <property type="match status" value="1"/>
</dbReference>